<dbReference type="Proteomes" id="UP000326198">
    <property type="component" value="Unassembled WGS sequence"/>
</dbReference>
<sequence>MSAVRSYQSDSNFSPAMELFLDFRGCCSFPLLQGMYWHLTTNQTPTPAKLFLGCARSCPTKWRLRPPPLSSSRFWKVNRFSMRCISQRWVELRPIFRCCVLSRPESLDEAYSVGTHPYHGHPKLRASLHASIRSRYWTGTGRLGQDRLSKGWFVRPTESSPPSNFGQNS</sequence>
<proteinExistence type="predicted"/>
<reference evidence="1 2" key="1">
    <citation type="submission" date="2019-04" db="EMBL/GenBank/DDBJ databases">
        <title>Friends and foes A comparative genomics studyof 23 Aspergillus species from section Flavi.</title>
        <authorList>
            <consortium name="DOE Joint Genome Institute"/>
            <person name="Kjaerbolling I."/>
            <person name="Vesth T."/>
            <person name="Frisvad J.C."/>
            <person name="Nybo J.L."/>
            <person name="Theobald S."/>
            <person name="Kildgaard S."/>
            <person name="Isbrandt T."/>
            <person name="Kuo A."/>
            <person name="Sato A."/>
            <person name="Lyhne E.K."/>
            <person name="Kogle M.E."/>
            <person name="Wiebenga A."/>
            <person name="Kun R.S."/>
            <person name="Lubbers R.J."/>
            <person name="Makela M.R."/>
            <person name="Barry K."/>
            <person name="Chovatia M."/>
            <person name="Clum A."/>
            <person name="Daum C."/>
            <person name="Haridas S."/>
            <person name="He G."/>
            <person name="LaButti K."/>
            <person name="Lipzen A."/>
            <person name="Mondo S."/>
            <person name="Riley R."/>
            <person name="Salamov A."/>
            <person name="Simmons B.A."/>
            <person name="Magnuson J.K."/>
            <person name="Henrissat B."/>
            <person name="Mortensen U.H."/>
            <person name="Larsen T.O."/>
            <person name="Devries R.P."/>
            <person name="Grigoriev I.V."/>
            <person name="Machida M."/>
            <person name="Baker S.E."/>
            <person name="Andersen M.R."/>
        </authorList>
    </citation>
    <scope>NUCLEOTIDE SEQUENCE [LARGE SCALE GENOMIC DNA]</scope>
    <source>
        <strain evidence="1 2">IBT 29228</strain>
    </source>
</reference>
<evidence type="ECO:0000313" key="2">
    <source>
        <dbReference type="Proteomes" id="UP000326198"/>
    </source>
</evidence>
<accession>A0A5N7BER4</accession>
<dbReference type="EMBL" id="ML736183">
    <property type="protein sequence ID" value="KAE8380273.1"/>
    <property type="molecule type" value="Genomic_DNA"/>
</dbReference>
<gene>
    <name evidence="1" type="ORF">BDV26DRAFT_257667</name>
</gene>
<protein>
    <submittedName>
        <fullName evidence="1">Uncharacterized protein</fullName>
    </submittedName>
</protein>
<keyword evidence="2" id="KW-1185">Reference proteome</keyword>
<name>A0A5N7BER4_9EURO</name>
<organism evidence="1 2">
    <name type="scientific">Aspergillus bertholletiae</name>
    <dbReference type="NCBI Taxonomy" id="1226010"/>
    <lineage>
        <taxon>Eukaryota</taxon>
        <taxon>Fungi</taxon>
        <taxon>Dikarya</taxon>
        <taxon>Ascomycota</taxon>
        <taxon>Pezizomycotina</taxon>
        <taxon>Eurotiomycetes</taxon>
        <taxon>Eurotiomycetidae</taxon>
        <taxon>Eurotiales</taxon>
        <taxon>Aspergillaceae</taxon>
        <taxon>Aspergillus</taxon>
        <taxon>Aspergillus subgen. Circumdati</taxon>
    </lineage>
</organism>
<evidence type="ECO:0000313" key="1">
    <source>
        <dbReference type="EMBL" id="KAE8380273.1"/>
    </source>
</evidence>
<dbReference type="AlphaFoldDB" id="A0A5N7BER4"/>